<dbReference type="InterPro" id="IPR038279">
    <property type="entry name" value="Ndc10_dom2_sf"/>
</dbReference>
<dbReference type="Pfam" id="PF16787">
    <property type="entry name" value="NDC10_II"/>
    <property type="match status" value="1"/>
</dbReference>
<evidence type="ECO:0000259" key="3">
    <source>
        <dbReference type="Pfam" id="PF16787"/>
    </source>
</evidence>
<keyword evidence="5" id="KW-1185">Reference proteome</keyword>
<evidence type="ECO:0000313" key="4">
    <source>
        <dbReference type="EMBL" id="ALO60352.1"/>
    </source>
</evidence>
<proteinExistence type="predicted"/>
<dbReference type="STRING" id="214684.A0A0S2LI14"/>
<dbReference type="InterPro" id="IPR011010">
    <property type="entry name" value="DNA_brk_join_enz"/>
</dbReference>
<dbReference type="AlphaFoldDB" id="A0A0S2LI14"/>
<dbReference type="RefSeq" id="XP_024514177.1">
    <property type="nucleotide sequence ID" value="XM_024656105.1"/>
</dbReference>
<feature type="compositionally biased region" description="Basic and acidic residues" evidence="1">
    <location>
        <begin position="166"/>
        <end position="178"/>
    </location>
</feature>
<dbReference type="PaxDb" id="214684-A0A0S2LI14"/>
<feature type="region of interest" description="Disordered" evidence="1">
    <location>
        <begin position="1"/>
        <end position="33"/>
    </location>
</feature>
<dbReference type="KEGG" id="cne:CNA06555"/>
<dbReference type="SUPFAM" id="SSF56349">
    <property type="entry name" value="DNA breaking-rejoining enzymes"/>
    <property type="match status" value="1"/>
</dbReference>
<name>A0A0S2LI14_CRYD1</name>
<dbReference type="Pfam" id="PF12550">
    <property type="entry name" value="GCR1_C"/>
    <property type="match status" value="1"/>
</dbReference>
<dbReference type="InterPro" id="IPR031872">
    <property type="entry name" value="NDC10_II"/>
</dbReference>
<accession>A0A0S2LI14</accession>
<dbReference type="GO" id="GO:0060963">
    <property type="term" value="P:positive regulation of ribosomal protein gene transcription by RNA polymerase II"/>
    <property type="evidence" value="ECO:0000318"/>
    <property type="project" value="GO_Central"/>
</dbReference>
<dbReference type="InParanoid" id="A0A0S2LI14"/>
<evidence type="ECO:0000313" key="5">
    <source>
        <dbReference type="Proteomes" id="UP000002149"/>
    </source>
</evidence>
<feature type="compositionally biased region" description="Basic and acidic residues" evidence="1">
    <location>
        <begin position="1"/>
        <end position="12"/>
    </location>
</feature>
<dbReference type="GO" id="GO:0000981">
    <property type="term" value="F:DNA-binding transcription factor activity, RNA polymerase II-specific"/>
    <property type="evidence" value="ECO:0000318"/>
    <property type="project" value="GO_Central"/>
</dbReference>
<feature type="domain" description="Ndc10" evidence="3">
    <location>
        <begin position="348"/>
        <end position="663"/>
    </location>
</feature>
<dbReference type="PANTHER" id="PTHR37784:SF2">
    <property type="entry name" value="HIGH-OSMOLARITY-INDUCED TRANSCRIPTION PROTEIN 1"/>
    <property type="match status" value="1"/>
</dbReference>
<dbReference type="Proteomes" id="UP000002149">
    <property type="component" value="Chromosome 1"/>
</dbReference>
<evidence type="ECO:0000259" key="2">
    <source>
        <dbReference type="Pfam" id="PF12550"/>
    </source>
</evidence>
<feature type="compositionally biased region" description="Low complexity" evidence="1">
    <location>
        <begin position="15"/>
        <end position="24"/>
    </location>
</feature>
<sequence>MSSNKRQLEENNHNTTTASSSSPSFPGGEAAIQTAHVSIGALTHQGRKDKTKAAYEPRQREYIRWAQWVKLPDGEKATPAGCAAFLWYRIVTAAKGELGMKGLERAINESLREAREASLEVDNVSDAERHNSRGKKRKATSANSSASAKQRNKRTSTEENAVVDAEQGRDEDERSDADAHDDENEERVEHEDTGEAEEACDSFHIVEENYPSKHGGSVSVRESTRGIQRPSLAECTAKLTKKEIEALNDSFKLAHPSIQDNQLGEMAMRAVYTSSASCSTVKIYINALIALWRLQDGKDEADNPLRACKPILDAFRKLKFKKARDEYVDKGIDLYYNSYVTIENLQQLAHHYLSRNSFEGIRDGCAQFMGIAGLFRSDEQLSLQLSDLYSRTFHKQGPTPCEALVVSVRQGKTNTHGKAEDATMMRNADPLLCPLAWLNLFFFCRFHHKPAVYPDTNPPTSFPSLQRREHWYDLPLLSYASDPTKAIGYGTQREAVKAAIDFAGIKTTKVTHISRRTGAQLAEINGADEDAIKRAGRWSSGVVESSYLTKFPMAAIRAIAGWNPQGGDFYLARYVEVPESLQKKLYPWVDQWIEELEKRPVNLKSRGPSHNLKDEDQSDMAGLAFCYMMRTLRKLFWQDIVYYRAAFPKLFLWNDVIFEGQDFLEFESRSLVSSRPEVEFGLEVQRILPVLCGQLTGAHAALRRLFLEALTRLDSSAVKLDTLLRQVSDLQAVNSCIFERLNKPDVRRRYLADTAFPGHTPMAQLVDHLLQRPDHLVRLLQEDDLRAAIQHPSHLLALLEQLYPGVVPSRTSLSRGRSTTTQWQQLGLDTTPTHMVNPTSPHPHLPPQLTPHLYFQPTPHMPTQPMRPQLTPHTPPQPVAHRFTSHMPSQPPYQAPPSSSFVASAPTHFLPDPFATSPFASAPRLSSVPRYIEPYRYIKVERVDALWIQYERGLGGYMPALQAFENRNVVKTGADMKCFQRRRPIYRAIVDLSKRMNIPCLEAAIKLEGYRVSRNLHIHSFAQHTSNAVEELAT</sequence>
<reference evidence="4 5" key="1">
    <citation type="journal article" date="2005" name="Science">
        <title>The genome of the basidiomycetous yeast and human pathogen Cryptococcus neoformans.</title>
        <authorList>
            <person name="Loftus B.J."/>
            <person name="Fung E."/>
            <person name="Roncaglia P."/>
            <person name="Rowley D."/>
            <person name="Amedeo P."/>
            <person name="Bruno D."/>
            <person name="Vamathevan J."/>
            <person name="Miranda M."/>
            <person name="Anderson I.J."/>
            <person name="Fraser J.A."/>
            <person name="Allen J.E."/>
            <person name="Bosdet I.E."/>
            <person name="Brent M.R."/>
            <person name="Chiu R."/>
            <person name="Doering T.L."/>
            <person name="Donlin M.J."/>
            <person name="D'Souza C.A."/>
            <person name="Fox D.S."/>
            <person name="Grinberg V."/>
            <person name="Fu J."/>
            <person name="Fukushima M."/>
            <person name="Haas B.J."/>
            <person name="Huang J.C."/>
            <person name="Janbon G."/>
            <person name="Jones S.J."/>
            <person name="Koo H.L."/>
            <person name="Krzywinski M.I."/>
            <person name="Kwon-Chung J.K."/>
            <person name="Lengeler K.B."/>
            <person name="Maiti R."/>
            <person name="Marra M.A."/>
            <person name="Marra R.E."/>
            <person name="Mathewson C.A."/>
            <person name="Mitchell T.G."/>
            <person name="Pertea M."/>
            <person name="Riggs F.R."/>
            <person name="Salzberg S.L."/>
            <person name="Schein J.E."/>
            <person name="Shvartsbeyn A."/>
            <person name="Shin H."/>
            <person name="Shumway M."/>
            <person name="Specht C.A."/>
            <person name="Suh B.B."/>
            <person name="Tenney A."/>
            <person name="Utterback T.R."/>
            <person name="Wickes B.L."/>
            <person name="Wortman J.R."/>
            <person name="Wye N.H."/>
            <person name="Kronstad J.W."/>
            <person name="Lodge J.K."/>
            <person name="Heitman J."/>
            <person name="Davis R.W."/>
            <person name="Fraser C.M."/>
            <person name="Hyman R.W."/>
        </authorList>
    </citation>
    <scope>NUCLEOTIDE SEQUENCE [LARGE SCALE GENOMIC DNA]</scope>
    <source>
        <strain evidence="5">JEC21 / ATCC MYA-565</strain>
    </source>
</reference>
<evidence type="ECO:0000256" key="1">
    <source>
        <dbReference type="SAM" id="MobiDB-lite"/>
    </source>
</evidence>
<dbReference type="PANTHER" id="PTHR37784">
    <property type="entry name" value="PROTEIN MSN1"/>
    <property type="match status" value="1"/>
</dbReference>
<gene>
    <name evidence="4" type="ordered locus">CNA06555</name>
</gene>
<dbReference type="GO" id="GO:0000978">
    <property type="term" value="F:RNA polymerase II cis-regulatory region sequence-specific DNA binding"/>
    <property type="evidence" value="ECO:0000318"/>
    <property type="project" value="GO_Central"/>
</dbReference>
<dbReference type="InterPro" id="IPR052146">
    <property type="entry name" value="HOT1"/>
</dbReference>
<dbReference type="OrthoDB" id="2575514at2759"/>
<dbReference type="EMBL" id="AE017341">
    <property type="protein sequence ID" value="ALO60352.1"/>
    <property type="molecule type" value="Genomic_DNA"/>
</dbReference>
<organism evidence="4 5">
    <name type="scientific">Cryptococcus deneoformans (strain JEC21 / ATCC MYA-565)</name>
    <name type="common">Cryptococcus neoformans var. neoformans serotype D</name>
    <dbReference type="NCBI Taxonomy" id="214684"/>
    <lineage>
        <taxon>Eukaryota</taxon>
        <taxon>Fungi</taxon>
        <taxon>Dikarya</taxon>
        <taxon>Basidiomycota</taxon>
        <taxon>Agaricomycotina</taxon>
        <taxon>Tremellomycetes</taxon>
        <taxon>Tremellales</taxon>
        <taxon>Cryptococcaceae</taxon>
        <taxon>Cryptococcus</taxon>
        <taxon>Cryptococcus neoformans species complex</taxon>
    </lineage>
</organism>
<feature type="domain" description="Transcription activator GCR1-like" evidence="2">
    <location>
        <begin position="940"/>
        <end position="1011"/>
    </location>
</feature>
<dbReference type="InterPro" id="IPR022210">
    <property type="entry name" value="TF_GCR1-like"/>
</dbReference>
<dbReference type="VEuPathDB" id="FungiDB:CNA06555"/>
<protein>
    <submittedName>
        <fullName evidence="4">Uncharacterized protein</fullName>
    </submittedName>
</protein>
<feature type="compositionally biased region" description="Low complexity" evidence="1">
    <location>
        <begin position="140"/>
        <end position="149"/>
    </location>
</feature>
<dbReference type="GeneID" id="36392702"/>
<feature type="region of interest" description="Disordered" evidence="1">
    <location>
        <begin position="116"/>
        <end position="197"/>
    </location>
</feature>
<dbReference type="Gene3D" id="1.10.443.20">
    <property type="entry name" value="Centromere DNA-binding protein complex CBF3 subunit, domain 2"/>
    <property type="match status" value="1"/>
</dbReference>